<reference evidence="2" key="1">
    <citation type="journal article" date="2023" name="Mol. Phylogenet. Evol.">
        <title>Genome-scale phylogeny and comparative genomics of the fungal order Sordariales.</title>
        <authorList>
            <person name="Hensen N."/>
            <person name="Bonometti L."/>
            <person name="Westerberg I."/>
            <person name="Brannstrom I.O."/>
            <person name="Guillou S."/>
            <person name="Cros-Aarteil S."/>
            <person name="Calhoun S."/>
            <person name="Haridas S."/>
            <person name="Kuo A."/>
            <person name="Mondo S."/>
            <person name="Pangilinan J."/>
            <person name="Riley R."/>
            <person name="LaButti K."/>
            <person name="Andreopoulos B."/>
            <person name="Lipzen A."/>
            <person name="Chen C."/>
            <person name="Yan M."/>
            <person name="Daum C."/>
            <person name="Ng V."/>
            <person name="Clum A."/>
            <person name="Steindorff A."/>
            <person name="Ohm R.A."/>
            <person name="Martin F."/>
            <person name="Silar P."/>
            <person name="Natvig D.O."/>
            <person name="Lalanne C."/>
            <person name="Gautier V."/>
            <person name="Ament-Velasquez S.L."/>
            <person name="Kruys A."/>
            <person name="Hutchinson M.I."/>
            <person name="Powell A.J."/>
            <person name="Barry K."/>
            <person name="Miller A.N."/>
            <person name="Grigoriev I.V."/>
            <person name="Debuchy R."/>
            <person name="Gladieux P."/>
            <person name="Hiltunen Thoren M."/>
            <person name="Johannesson H."/>
        </authorList>
    </citation>
    <scope>NUCLEOTIDE SEQUENCE</scope>
    <source>
        <strain evidence="2">CBS 315.58</strain>
    </source>
</reference>
<accession>A0AAN7AV43</accession>
<evidence type="ECO:0000256" key="1">
    <source>
        <dbReference type="SAM" id="Phobius"/>
    </source>
</evidence>
<evidence type="ECO:0000313" key="2">
    <source>
        <dbReference type="EMBL" id="KAK4198565.1"/>
    </source>
</evidence>
<reference evidence="2" key="2">
    <citation type="submission" date="2023-05" db="EMBL/GenBank/DDBJ databases">
        <authorList>
            <consortium name="Lawrence Berkeley National Laboratory"/>
            <person name="Steindorff A."/>
            <person name="Hensen N."/>
            <person name="Bonometti L."/>
            <person name="Westerberg I."/>
            <person name="Brannstrom I.O."/>
            <person name="Guillou S."/>
            <person name="Cros-Aarteil S."/>
            <person name="Calhoun S."/>
            <person name="Haridas S."/>
            <person name="Kuo A."/>
            <person name="Mondo S."/>
            <person name="Pangilinan J."/>
            <person name="Riley R."/>
            <person name="Labutti K."/>
            <person name="Andreopoulos B."/>
            <person name="Lipzen A."/>
            <person name="Chen C."/>
            <person name="Yanf M."/>
            <person name="Daum C."/>
            <person name="Ng V."/>
            <person name="Clum A."/>
            <person name="Ohm R."/>
            <person name="Martin F."/>
            <person name="Silar P."/>
            <person name="Natvig D."/>
            <person name="Lalanne C."/>
            <person name="Gautier V."/>
            <person name="Ament-Velasquez S.L."/>
            <person name="Kruys A."/>
            <person name="Hutchinson M.I."/>
            <person name="Powell A.J."/>
            <person name="Barry K."/>
            <person name="Miller A.N."/>
            <person name="Grigoriev I.V."/>
            <person name="Debuchy R."/>
            <person name="Gladieux P."/>
            <person name="Thoren M.H."/>
            <person name="Johannesson H."/>
        </authorList>
    </citation>
    <scope>NUCLEOTIDE SEQUENCE</scope>
    <source>
        <strain evidence="2">CBS 315.58</strain>
    </source>
</reference>
<name>A0AAN7AV43_9PEZI</name>
<dbReference type="AlphaFoldDB" id="A0AAN7AV43"/>
<keyword evidence="1" id="KW-0472">Membrane</keyword>
<feature type="transmembrane region" description="Helical" evidence="1">
    <location>
        <begin position="74"/>
        <end position="99"/>
    </location>
</feature>
<keyword evidence="1" id="KW-0812">Transmembrane</keyword>
<comment type="caution">
    <text evidence="2">The sequence shown here is derived from an EMBL/GenBank/DDBJ whole genome shotgun (WGS) entry which is preliminary data.</text>
</comment>
<dbReference type="Proteomes" id="UP001303160">
    <property type="component" value="Unassembled WGS sequence"/>
</dbReference>
<keyword evidence="3" id="KW-1185">Reference proteome</keyword>
<sequence>MQSRPHFTMHPLAQTINTRGDVANPEELSEGAIIALCLFGVIYGVITLIVLFGGSKDFHEEVVKKCPRVGKDGCLWFLAWVLVFVTIPLWPIFYIGLFLQYLGERIWANGFAEGQTCMGIDCRGLWLRWGRRAHEQAGWRELEERDESSCDDCDDGSTLYELENS</sequence>
<evidence type="ECO:0000313" key="3">
    <source>
        <dbReference type="Proteomes" id="UP001303160"/>
    </source>
</evidence>
<keyword evidence="1" id="KW-1133">Transmembrane helix</keyword>
<proteinExistence type="predicted"/>
<gene>
    <name evidence="2" type="ORF">QBC40DRAFT_92288</name>
</gene>
<dbReference type="EMBL" id="MU863944">
    <property type="protein sequence ID" value="KAK4198565.1"/>
    <property type="molecule type" value="Genomic_DNA"/>
</dbReference>
<protein>
    <submittedName>
        <fullName evidence="2">Uncharacterized protein</fullName>
    </submittedName>
</protein>
<feature type="transmembrane region" description="Helical" evidence="1">
    <location>
        <begin position="32"/>
        <end position="53"/>
    </location>
</feature>
<organism evidence="2 3">
    <name type="scientific">Triangularia verruculosa</name>
    <dbReference type="NCBI Taxonomy" id="2587418"/>
    <lineage>
        <taxon>Eukaryota</taxon>
        <taxon>Fungi</taxon>
        <taxon>Dikarya</taxon>
        <taxon>Ascomycota</taxon>
        <taxon>Pezizomycotina</taxon>
        <taxon>Sordariomycetes</taxon>
        <taxon>Sordariomycetidae</taxon>
        <taxon>Sordariales</taxon>
        <taxon>Podosporaceae</taxon>
        <taxon>Triangularia</taxon>
    </lineage>
</organism>